<name>A0A8K0RGU6_9PLEO</name>
<evidence type="ECO:0000313" key="2">
    <source>
        <dbReference type="EMBL" id="KAH7092383.1"/>
    </source>
</evidence>
<comment type="caution">
    <text evidence="2">The sequence shown here is derived from an EMBL/GenBank/DDBJ whole genome shotgun (WGS) entry which is preliminary data.</text>
</comment>
<feature type="chain" id="PRO_5035463429" description="Secreted protein" evidence="1">
    <location>
        <begin position="22"/>
        <end position="107"/>
    </location>
</feature>
<feature type="signal peptide" evidence="1">
    <location>
        <begin position="1"/>
        <end position="21"/>
    </location>
</feature>
<keyword evidence="1" id="KW-0732">Signal</keyword>
<protein>
    <recommendedName>
        <fullName evidence="4">Secreted protein</fullName>
    </recommendedName>
</protein>
<sequence length="107" mass="12445">MRVDSLRLLQCLMLLPHLIELFQQVFIIIGPTIRHLLCTPPIQLGTIAKSAILVENLVNKRRTLNFGTSMSWIFVRSVIFRTRAFRLWSTLFHVCCLGTEENVLRQH</sequence>
<keyword evidence="3" id="KW-1185">Reference proteome</keyword>
<reference evidence="2" key="1">
    <citation type="journal article" date="2021" name="Nat. Commun.">
        <title>Genetic determinants of endophytism in the Arabidopsis root mycobiome.</title>
        <authorList>
            <person name="Mesny F."/>
            <person name="Miyauchi S."/>
            <person name="Thiergart T."/>
            <person name="Pickel B."/>
            <person name="Atanasova L."/>
            <person name="Karlsson M."/>
            <person name="Huettel B."/>
            <person name="Barry K.W."/>
            <person name="Haridas S."/>
            <person name="Chen C."/>
            <person name="Bauer D."/>
            <person name="Andreopoulos W."/>
            <person name="Pangilinan J."/>
            <person name="LaButti K."/>
            <person name="Riley R."/>
            <person name="Lipzen A."/>
            <person name="Clum A."/>
            <person name="Drula E."/>
            <person name="Henrissat B."/>
            <person name="Kohler A."/>
            <person name="Grigoriev I.V."/>
            <person name="Martin F.M."/>
            <person name="Hacquard S."/>
        </authorList>
    </citation>
    <scope>NUCLEOTIDE SEQUENCE</scope>
    <source>
        <strain evidence="2">MPI-SDFR-AT-0120</strain>
    </source>
</reference>
<accession>A0A8K0RGU6</accession>
<dbReference type="AlphaFoldDB" id="A0A8K0RGU6"/>
<dbReference type="EMBL" id="JAGMVJ010000003">
    <property type="protein sequence ID" value="KAH7092383.1"/>
    <property type="molecule type" value="Genomic_DNA"/>
</dbReference>
<organism evidence="2 3">
    <name type="scientific">Paraphoma chrysanthemicola</name>
    <dbReference type="NCBI Taxonomy" id="798071"/>
    <lineage>
        <taxon>Eukaryota</taxon>
        <taxon>Fungi</taxon>
        <taxon>Dikarya</taxon>
        <taxon>Ascomycota</taxon>
        <taxon>Pezizomycotina</taxon>
        <taxon>Dothideomycetes</taxon>
        <taxon>Pleosporomycetidae</taxon>
        <taxon>Pleosporales</taxon>
        <taxon>Pleosporineae</taxon>
        <taxon>Phaeosphaeriaceae</taxon>
        <taxon>Paraphoma</taxon>
    </lineage>
</organism>
<evidence type="ECO:0000256" key="1">
    <source>
        <dbReference type="SAM" id="SignalP"/>
    </source>
</evidence>
<gene>
    <name evidence="2" type="ORF">FB567DRAFT_236859</name>
</gene>
<evidence type="ECO:0008006" key="4">
    <source>
        <dbReference type="Google" id="ProtNLM"/>
    </source>
</evidence>
<evidence type="ECO:0000313" key="3">
    <source>
        <dbReference type="Proteomes" id="UP000813461"/>
    </source>
</evidence>
<dbReference type="Proteomes" id="UP000813461">
    <property type="component" value="Unassembled WGS sequence"/>
</dbReference>
<proteinExistence type="predicted"/>